<accession>A0A2H0RB45</accession>
<evidence type="ECO:0000256" key="7">
    <source>
        <dbReference type="ARBA" id="ARBA00022985"/>
    </source>
</evidence>
<evidence type="ECO:0000256" key="9">
    <source>
        <dbReference type="ARBA" id="ARBA00023098"/>
    </source>
</evidence>
<comment type="subcellular location">
    <subcellularLocation>
        <location evidence="1">Cell membrane</location>
        <topology evidence="1">Multi-pass membrane protein</topology>
    </subcellularLocation>
</comment>
<evidence type="ECO:0000256" key="11">
    <source>
        <dbReference type="SAM" id="Phobius"/>
    </source>
</evidence>
<sequence>MIPYLLLFINIFLSVAGQYFLKYGVSSISIPFNLLNLPRIVFSPFVFLGFFLYGLSSILWIYILKNIPLSVAYPTLSLGYIIVLFVSYKYLGESINTQNILGVGLIIVGVRLLFIK</sequence>
<dbReference type="GO" id="GO:0022857">
    <property type="term" value="F:transmembrane transporter activity"/>
    <property type="evidence" value="ECO:0007669"/>
    <property type="project" value="InterPro"/>
</dbReference>
<evidence type="ECO:0000256" key="4">
    <source>
        <dbReference type="ARBA" id="ARBA00022519"/>
    </source>
</evidence>
<evidence type="ECO:0000256" key="6">
    <source>
        <dbReference type="ARBA" id="ARBA00022692"/>
    </source>
</evidence>
<proteinExistence type="predicted"/>
<keyword evidence="6 11" id="KW-0812">Transmembrane</keyword>
<dbReference type="SUPFAM" id="SSF103481">
    <property type="entry name" value="Multidrug resistance efflux transporter EmrE"/>
    <property type="match status" value="1"/>
</dbReference>
<evidence type="ECO:0000256" key="10">
    <source>
        <dbReference type="ARBA" id="ARBA00023136"/>
    </source>
</evidence>
<reference evidence="13 14" key="1">
    <citation type="submission" date="2017-09" db="EMBL/GenBank/DDBJ databases">
        <title>Depth-based differentiation of microbial function through sediment-hosted aquifers and enrichment of novel symbionts in the deep terrestrial subsurface.</title>
        <authorList>
            <person name="Probst A.J."/>
            <person name="Ladd B."/>
            <person name="Jarett J.K."/>
            <person name="Geller-Mcgrath D.E."/>
            <person name="Sieber C.M."/>
            <person name="Emerson J.B."/>
            <person name="Anantharaman K."/>
            <person name="Thomas B.C."/>
            <person name="Malmstrom R."/>
            <person name="Stieglmeier M."/>
            <person name="Klingl A."/>
            <person name="Woyke T."/>
            <person name="Ryan C.M."/>
            <person name="Banfield J.F."/>
        </authorList>
    </citation>
    <scope>NUCLEOTIDE SEQUENCE [LARGE SCALE GENOMIC DNA]</scope>
    <source>
        <strain evidence="13">CG10_big_fil_rev_8_21_14_0_10_32_10</strain>
    </source>
</reference>
<dbReference type="EMBL" id="PCXU01000018">
    <property type="protein sequence ID" value="PIR43586.1"/>
    <property type="molecule type" value="Genomic_DNA"/>
</dbReference>
<comment type="caution">
    <text evidence="13">The sequence shown here is derived from an EMBL/GenBank/DDBJ whole genome shotgun (WGS) entry which is preliminary data.</text>
</comment>
<evidence type="ECO:0000256" key="1">
    <source>
        <dbReference type="ARBA" id="ARBA00004651"/>
    </source>
</evidence>
<keyword evidence="9" id="KW-0443">Lipid metabolism</keyword>
<keyword evidence="4" id="KW-0997">Cell inner membrane</keyword>
<evidence type="ECO:0000313" key="14">
    <source>
        <dbReference type="Proteomes" id="UP000230214"/>
    </source>
</evidence>
<dbReference type="InterPro" id="IPR037185">
    <property type="entry name" value="EmrE-like"/>
</dbReference>
<dbReference type="InterPro" id="IPR000390">
    <property type="entry name" value="Small_drug/metabolite_transptr"/>
</dbReference>
<evidence type="ECO:0000313" key="13">
    <source>
        <dbReference type="EMBL" id="PIR43586.1"/>
    </source>
</evidence>
<dbReference type="Pfam" id="PF00892">
    <property type="entry name" value="EamA"/>
    <property type="match status" value="1"/>
</dbReference>
<dbReference type="AlphaFoldDB" id="A0A2H0RB45"/>
<dbReference type="Gene3D" id="1.10.3730.20">
    <property type="match status" value="1"/>
</dbReference>
<evidence type="ECO:0000256" key="2">
    <source>
        <dbReference type="ARBA" id="ARBA00022475"/>
    </source>
</evidence>
<dbReference type="GO" id="GO:0005886">
    <property type="term" value="C:plasma membrane"/>
    <property type="evidence" value="ECO:0007669"/>
    <property type="project" value="UniProtKB-SubCell"/>
</dbReference>
<evidence type="ECO:0000259" key="12">
    <source>
        <dbReference type="Pfam" id="PF00892"/>
    </source>
</evidence>
<gene>
    <name evidence="13" type="ORF">COV24_02055</name>
</gene>
<dbReference type="PANTHER" id="PTHR30561:SF9">
    <property type="entry name" value="4-AMINO-4-DEOXY-L-ARABINOSE-PHOSPHOUNDECAPRENOL FLIPPASE SUBUNIT ARNF-RELATED"/>
    <property type="match status" value="1"/>
</dbReference>
<keyword evidence="10 11" id="KW-0472">Membrane</keyword>
<keyword evidence="8 11" id="KW-1133">Transmembrane helix</keyword>
<dbReference type="Proteomes" id="UP000230214">
    <property type="component" value="Unassembled WGS sequence"/>
</dbReference>
<keyword evidence="3" id="KW-0444">Lipid biosynthesis</keyword>
<dbReference type="PANTHER" id="PTHR30561">
    <property type="entry name" value="SMR FAMILY PROTON-DEPENDENT DRUG EFFLUX TRANSPORTER SUGE"/>
    <property type="match status" value="1"/>
</dbReference>
<organism evidence="13 14">
    <name type="scientific">candidate division WWE3 bacterium CG10_big_fil_rev_8_21_14_0_10_32_10</name>
    <dbReference type="NCBI Taxonomy" id="1975090"/>
    <lineage>
        <taxon>Bacteria</taxon>
        <taxon>Katanobacteria</taxon>
    </lineage>
</organism>
<feature type="transmembrane region" description="Helical" evidence="11">
    <location>
        <begin position="41"/>
        <end position="64"/>
    </location>
</feature>
<feature type="domain" description="EamA" evidence="12">
    <location>
        <begin position="35"/>
        <end position="114"/>
    </location>
</feature>
<dbReference type="InterPro" id="IPR000620">
    <property type="entry name" value="EamA_dom"/>
</dbReference>
<feature type="transmembrane region" description="Helical" evidence="11">
    <location>
        <begin position="97"/>
        <end position="114"/>
    </location>
</feature>
<keyword evidence="7" id="KW-0448">Lipopolysaccharide biosynthesis</keyword>
<dbReference type="GO" id="GO:0009103">
    <property type="term" value="P:lipopolysaccharide biosynthetic process"/>
    <property type="evidence" value="ECO:0007669"/>
    <property type="project" value="UniProtKB-KW"/>
</dbReference>
<keyword evidence="5" id="KW-0441">Lipid A biosynthesis</keyword>
<evidence type="ECO:0000256" key="3">
    <source>
        <dbReference type="ARBA" id="ARBA00022516"/>
    </source>
</evidence>
<evidence type="ECO:0000256" key="5">
    <source>
        <dbReference type="ARBA" id="ARBA00022556"/>
    </source>
</evidence>
<keyword evidence="2" id="KW-1003">Cell membrane</keyword>
<name>A0A2H0RB45_UNCKA</name>
<evidence type="ECO:0000256" key="8">
    <source>
        <dbReference type="ARBA" id="ARBA00022989"/>
    </source>
</evidence>
<protein>
    <recommendedName>
        <fullName evidence="12">EamA domain-containing protein</fullName>
    </recommendedName>
</protein>
<feature type="transmembrane region" description="Helical" evidence="11">
    <location>
        <begin position="71"/>
        <end position="91"/>
    </location>
</feature>